<evidence type="ECO:0000256" key="5">
    <source>
        <dbReference type="ARBA" id="ARBA00012730"/>
    </source>
</evidence>
<comment type="subunit">
    <text evidence="4">Homodimer.</text>
</comment>
<evidence type="ECO:0000256" key="3">
    <source>
        <dbReference type="ARBA" id="ARBA00009736"/>
    </source>
</evidence>
<dbReference type="InterPro" id="IPR006379">
    <property type="entry name" value="HAD-SF_hydro_IIB"/>
</dbReference>
<organism evidence="10">
    <name type="scientific">marine sediment metagenome</name>
    <dbReference type="NCBI Taxonomy" id="412755"/>
    <lineage>
        <taxon>unclassified sequences</taxon>
        <taxon>metagenomes</taxon>
        <taxon>ecological metagenomes</taxon>
    </lineage>
</organism>
<name>X1CSM4_9ZZZZ</name>
<evidence type="ECO:0000256" key="6">
    <source>
        <dbReference type="ARBA" id="ARBA00022490"/>
    </source>
</evidence>
<comment type="pathway">
    <text evidence="2">Nucleotide-sugar biosynthesis; GDP-alpha-D-mannose biosynthesis; alpha-D-mannose 1-phosphate from D-fructose 6-phosphate: step 2/2.</text>
</comment>
<evidence type="ECO:0000256" key="7">
    <source>
        <dbReference type="ARBA" id="ARBA00022723"/>
    </source>
</evidence>
<dbReference type="GO" id="GO:0009298">
    <property type="term" value="P:GDP-mannose biosynthetic process"/>
    <property type="evidence" value="ECO:0007669"/>
    <property type="project" value="UniProtKB-UniPathway"/>
</dbReference>
<accession>X1CSM4</accession>
<dbReference type="EMBL" id="BART01021340">
    <property type="protein sequence ID" value="GAG99088.1"/>
    <property type="molecule type" value="Genomic_DNA"/>
</dbReference>
<dbReference type="GO" id="GO:0004615">
    <property type="term" value="F:phosphomannomutase activity"/>
    <property type="evidence" value="ECO:0007669"/>
    <property type="project" value="UniProtKB-EC"/>
</dbReference>
<dbReference type="Pfam" id="PF03332">
    <property type="entry name" value="PMM"/>
    <property type="match status" value="1"/>
</dbReference>
<evidence type="ECO:0000256" key="9">
    <source>
        <dbReference type="ARBA" id="ARBA00023235"/>
    </source>
</evidence>
<gene>
    <name evidence="10" type="ORF">S01H4_39403</name>
</gene>
<evidence type="ECO:0000256" key="2">
    <source>
        <dbReference type="ARBA" id="ARBA00004699"/>
    </source>
</evidence>
<dbReference type="PANTHER" id="PTHR10466:SF0">
    <property type="entry name" value="PHOSPHOMANNOMUTASE"/>
    <property type="match status" value="1"/>
</dbReference>
<dbReference type="GO" id="GO:0006013">
    <property type="term" value="P:mannose metabolic process"/>
    <property type="evidence" value="ECO:0007669"/>
    <property type="project" value="TreeGrafter"/>
</dbReference>
<keyword evidence="7" id="KW-0479">Metal-binding</keyword>
<dbReference type="AlphaFoldDB" id="X1CSM4"/>
<reference evidence="10" key="1">
    <citation type="journal article" date="2014" name="Front. Microbiol.">
        <title>High frequency of phylogenetically diverse reductive dehalogenase-homologous genes in deep subseafloor sedimentary metagenomes.</title>
        <authorList>
            <person name="Kawai M."/>
            <person name="Futagami T."/>
            <person name="Toyoda A."/>
            <person name="Takaki Y."/>
            <person name="Nishi S."/>
            <person name="Hori S."/>
            <person name="Arai W."/>
            <person name="Tsubouchi T."/>
            <person name="Morono Y."/>
            <person name="Uchiyama I."/>
            <person name="Ito T."/>
            <person name="Fujiyama A."/>
            <person name="Inagaki F."/>
            <person name="Takami H."/>
        </authorList>
    </citation>
    <scope>NUCLEOTIDE SEQUENCE</scope>
    <source>
        <strain evidence="10">Expedition CK06-06</strain>
    </source>
</reference>
<dbReference type="SFLD" id="SFLDG01140">
    <property type="entry name" value="C2.B:_Phosphomannomutase_and_P"/>
    <property type="match status" value="1"/>
</dbReference>
<dbReference type="SFLD" id="SFLDS00003">
    <property type="entry name" value="Haloacid_Dehalogenase"/>
    <property type="match status" value="1"/>
</dbReference>
<comment type="caution">
    <text evidence="10">The sequence shown here is derived from an EMBL/GenBank/DDBJ whole genome shotgun (WGS) entry which is preliminary data.</text>
</comment>
<dbReference type="UniPathway" id="UPA00126">
    <property type="reaction ID" value="UER00424"/>
</dbReference>
<dbReference type="EC" id="5.4.2.8" evidence="5"/>
<proteinExistence type="inferred from homology"/>
<evidence type="ECO:0000313" key="10">
    <source>
        <dbReference type="EMBL" id="GAG99088.1"/>
    </source>
</evidence>
<dbReference type="InterPro" id="IPR043169">
    <property type="entry name" value="PMM_cap"/>
</dbReference>
<comment type="similarity">
    <text evidence="3">Belongs to the eukaryotic PMM family.</text>
</comment>
<dbReference type="PANTHER" id="PTHR10466">
    <property type="entry name" value="PHOSPHOMANNOMUTASE"/>
    <property type="match status" value="1"/>
</dbReference>
<dbReference type="GO" id="GO:0005829">
    <property type="term" value="C:cytosol"/>
    <property type="evidence" value="ECO:0007669"/>
    <property type="project" value="TreeGrafter"/>
</dbReference>
<dbReference type="GO" id="GO:0006487">
    <property type="term" value="P:protein N-linked glycosylation"/>
    <property type="evidence" value="ECO:0007669"/>
    <property type="project" value="TreeGrafter"/>
</dbReference>
<evidence type="ECO:0000256" key="4">
    <source>
        <dbReference type="ARBA" id="ARBA00011738"/>
    </source>
</evidence>
<comment type="subcellular location">
    <subcellularLocation>
        <location evidence="1">Cytoplasm</location>
    </subcellularLocation>
</comment>
<sequence>MKKLIVFDLDGTLAESKSPLDAEMGILLSSLMGVVKVAVISGGAWPQFKKQLLSNLTHDEHLKNLSLLPTCGTKFYQYAGDWEKLYSEDFTSKEKEKIIRSLKQVVESSGFKDEQTWGEQIEDRGSQITFSALGQKAPLEKKEKWDPDFAKRKKVKERFDELMPGFSVRLGGTTSVDVTKTGIDKGYGIRKLRDILGVAIEEMIFVGDALFPGGNDYPAKEAGAESIQVRDSEETKRVIETIIACLNGGAGT</sequence>
<dbReference type="Gene3D" id="3.30.1240.20">
    <property type="match status" value="1"/>
</dbReference>
<keyword evidence="9" id="KW-0413">Isomerase</keyword>
<dbReference type="InterPro" id="IPR005002">
    <property type="entry name" value="PMM"/>
</dbReference>
<keyword evidence="8" id="KW-0460">Magnesium</keyword>
<dbReference type="Gene3D" id="3.40.50.1000">
    <property type="entry name" value="HAD superfamily/HAD-like"/>
    <property type="match status" value="1"/>
</dbReference>
<protein>
    <recommendedName>
        <fullName evidence="5">phosphomannomutase</fullName>
        <ecNumber evidence="5">5.4.2.8</ecNumber>
    </recommendedName>
</protein>
<dbReference type="SFLD" id="SFLDG01143">
    <property type="entry name" value="C2.B.3:_Phosphomannomutase_Lik"/>
    <property type="match status" value="1"/>
</dbReference>
<dbReference type="InterPro" id="IPR036412">
    <property type="entry name" value="HAD-like_sf"/>
</dbReference>
<evidence type="ECO:0000256" key="8">
    <source>
        <dbReference type="ARBA" id="ARBA00022842"/>
    </source>
</evidence>
<dbReference type="NCBIfam" id="TIGR01484">
    <property type="entry name" value="HAD-SF-IIB"/>
    <property type="match status" value="1"/>
</dbReference>
<dbReference type="InterPro" id="IPR023214">
    <property type="entry name" value="HAD_sf"/>
</dbReference>
<keyword evidence="6" id="KW-0963">Cytoplasm</keyword>
<dbReference type="GO" id="GO:0046872">
    <property type="term" value="F:metal ion binding"/>
    <property type="evidence" value="ECO:0007669"/>
    <property type="project" value="UniProtKB-KW"/>
</dbReference>
<dbReference type="SUPFAM" id="SSF56784">
    <property type="entry name" value="HAD-like"/>
    <property type="match status" value="1"/>
</dbReference>
<evidence type="ECO:0000256" key="1">
    <source>
        <dbReference type="ARBA" id="ARBA00004496"/>
    </source>
</evidence>